<keyword evidence="7" id="KW-1185">Reference proteome</keyword>
<dbReference type="RefSeq" id="WP_148605122.1">
    <property type="nucleotide sequence ID" value="NZ_RXYB01000018.1"/>
</dbReference>
<keyword evidence="4 6" id="KW-0067">ATP-binding</keyword>
<dbReference type="PROSITE" id="PS00211">
    <property type="entry name" value="ABC_TRANSPORTER_1"/>
    <property type="match status" value="1"/>
</dbReference>
<sequence length="251" mass="27851">MSALLEVRNLKKAYQKGKTEIMAVDGISFQINKGECLGLVGESGCGKSTTAKMITRLEAADEGGIFLNGKEITQAGNKELRAIYRDIQMIFQMPVDSFNPRIRLGESIMESMINQGMKRHRAKARAQECLAVCGLPKEFADRYPHQVSGGECQRASIARAIANQPSLLICDEATSALDVTIQAQILKLIRQFQNEMGMTCLLICHDLALVQEVCDRVLVMSNGRIVEEGTPDEIIMNPREEYTKRLIDSVL</sequence>
<evidence type="ECO:0000256" key="3">
    <source>
        <dbReference type="ARBA" id="ARBA00022741"/>
    </source>
</evidence>
<feature type="domain" description="ABC transporter" evidence="5">
    <location>
        <begin position="5"/>
        <end position="247"/>
    </location>
</feature>
<dbReference type="InterPro" id="IPR050319">
    <property type="entry name" value="ABC_transp_ATP-bind"/>
</dbReference>
<evidence type="ECO:0000256" key="4">
    <source>
        <dbReference type="ARBA" id="ARBA00022840"/>
    </source>
</evidence>
<evidence type="ECO:0000313" key="7">
    <source>
        <dbReference type="Proteomes" id="UP000653358"/>
    </source>
</evidence>
<dbReference type="EMBL" id="WJBB01000010">
    <property type="protein sequence ID" value="MBC3797341.1"/>
    <property type="molecule type" value="Genomic_DNA"/>
</dbReference>
<keyword evidence="2" id="KW-0813">Transport</keyword>
<dbReference type="PROSITE" id="PS50893">
    <property type="entry name" value="ABC_TRANSPORTER_2"/>
    <property type="match status" value="1"/>
</dbReference>
<dbReference type="Proteomes" id="UP000653358">
    <property type="component" value="Unassembled WGS sequence"/>
</dbReference>
<dbReference type="InterPro" id="IPR027417">
    <property type="entry name" value="P-loop_NTPase"/>
</dbReference>
<dbReference type="SMART" id="SM00382">
    <property type="entry name" value="AAA"/>
    <property type="match status" value="1"/>
</dbReference>
<dbReference type="SUPFAM" id="SSF52540">
    <property type="entry name" value="P-loop containing nucleoside triphosphate hydrolases"/>
    <property type="match status" value="1"/>
</dbReference>
<protein>
    <submittedName>
        <fullName evidence="6">ATP-binding cassette domain-containing protein</fullName>
    </submittedName>
</protein>
<dbReference type="PANTHER" id="PTHR43776">
    <property type="entry name" value="TRANSPORT ATP-BINDING PROTEIN"/>
    <property type="match status" value="1"/>
</dbReference>
<comment type="similarity">
    <text evidence="1">Belongs to the ABC transporter superfamily.</text>
</comment>
<evidence type="ECO:0000256" key="2">
    <source>
        <dbReference type="ARBA" id="ARBA00022448"/>
    </source>
</evidence>
<evidence type="ECO:0000313" key="6">
    <source>
        <dbReference type="EMBL" id="MBC3797341.1"/>
    </source>
</evidence>
<dbReference type="Gene3D" id="3.40.50.300">
    <property type="entry name" value="P-loop containing nucleotide triphosphate hydrolases"/>
    <property type="match status" value="1"/>
</dbReference>
<organism evidence="6 7">
    <name type="scientific">Acetobacterium tundrae</name>
    <dbReference type="NCBI Taxonomy" id="132932"/>
    <lineage>
        <taxon>Bacteria</taxon>
        <taxon>Bacillati</taxon>
        <taxon>Bacillota</taxon>
        <taxon>Clostridia</taxon>
        <taxon>Eubacteriales</taxon>
        <taxon>Eubacteriaceae</taxon>
        <taxon>Acetobacterium</taxon>
    </lineage>
</organism>
<dbReference type="CDD" id="cd03257">
    <property type="entry name" value="ABC_NikE_OppD_transporters"/>
    <property type="match status" value="1"/>
</dbReference>
<keyword evidence="3" id="KW-0547">Nucleotide-binding</keyword>
<dbReference type="InterPro" id="IPR003439">
    <property type="entry name" value="ABC_transporter-like_ATP-bd"/>
</dbReference>
<dbReference type="Pfam" id="PF00005">
    <property type="entry name" value="ABC_tran"/>
    <property type="match status" value="1"/>
</dbReference>
<evidence type="ECO:0000259" key="5">
    <source>
        <dbReference type="PROSITE" id="PS50893"/>
    </source>
</evidence>
<comment type="caution">
    <text evidence="6">The sequence shown here is derived from an EMBL/GenBank/DDBJ whole genome shotgun (WGS) entry which is preliminary data.</text>
</comment>
<accession>A0ABR6WLN7</accession>
<proteinExistence type="inferred from homology"/>
<dbReference type="GO" id="GO:0005524">
    <property type="term" value="F:ATP binding"/>
    <property type="evidence" value="ECO:0007669"/>
    <property type="project" value="UniProtKB-KW"/>
</dbReference>
<gene>
    <name evidence="6" type="ORF">GH807_09795</name>
</gene>
<name>A0ABR6WLN7_9FIRM</name>
<dbReference type="InterPro" id="IPR003593">
    <property type="entry name" value="AAA+_ATPase"/>
</dbReference>
<dbReference type="PANTHER" id="PTHR43776:SF7">
    <property type="entry name" value="D,D-DIPEPTIDE TRANSPORT ATP-BINDING PROTEIN DDPF-RELATED"/>
    <property type="match status" value="1"/>
</dbReference>
<dbReference type="InterPro" id="IPR017871">
    <property type="entry name" value="ABC_transporter-like_CS"/>
</dbReference>
<evidence type="ECO:0000256" key="1">
    <source>
        <dbReference type="ARBA" id="ARBA00005417"/>
    </source>
</evidence>
<reference evidence="6 7" key="1">
    <citation type="journal article" date="2020" name="mSystems">
        <title>Defining Genomic and Predicted Metabolic Features of the Acetobacterium Genus.</title>
        <authorList>
            <person name="Ross D.E."/>
            <person name="Marshall C.W."/>
            <person name="Gulliver D."/>
            <person name="May H.D."/>
            <person name="Norman R.S."/>
        </authorList>
    </citation>
    <scope>NUCLEOTIDE SEQUENCE [LARGE SCALE GENOMIC DNA]</scope>
    <source>
        <strain evidence="6 7">DSM 9173</strain>
    </source>
</reference>